<accession>G1T142</accession>
<feature type="compositionally biased region" description="Basic and acidic residues" evidence="1">
    <location>
        <begin position="107"/>
        <end position="117"/>
    </location>
</feature>
<dbReference type="PANTHER" id="PTHR16035:SF14">
    <property type="entry name" value="FAMILY WITH SEQUENCE SIMILARITY 90 MEMBER A11, PSEUDOGENE-RELATED"/>
    <property type="match status" value="1"/>
</dbReference>
<feature type="compositionally biased region" description="Low complexity" evidence="1">
    <location>
        <begin position="92"/>
        <end position="106"/>
    </location>
</feature>
<dbReference type="PANTHER" id="PTHR16035">
    <property type="entry name" value="PROTEIN FAM90A1"/>
    <property type="match status" value="1"/>
</dbReference>
<evidence type="ECO:0000256" key="1">
    <source>
        <dbReference type="SAM" id="MobiDB-lite"/>
    </source>
</evidence>
<dbReference type="InterPro" id="IPR039213">
    <property type="entry name" value="FAM90"/>
</dbReference>
<dbReference type="eggNOG" id="ENOG502RU1C">
    <property type="taxonomic scope" value="Eukaryota"/>
</dbReference>
<dbReference type="HOGENOM" id="CLU_047915_0_1_1"/>
<keyword evidence="3" id="KW-1185">Reference proteome</keyword>
<dbReference type="FunCoup" id="G1T142">
    <property type="interactions" value="6"/>
</dbReference>
<feature type="compositionally biased region" description="Polar residues" evidence="1">
    <location>
        <begin position="229"/>
        <end position="256"/>
    </location>
</feature>
<feature type="region of interest" description="Disordered" evidence="1">
    <location>
        <begin position="330"/>
        <end position="355"/>
    </location>
</feature>
<reference evidence="2 3" key="1">
    <citation type="journal article" date="2011" name="Nature">
        <title>A high-resolution map of human evolutionary constraint using 29 mammals.</title>
        <authorList>
            <person name="Lindblad-Toh K."/>
            <person name="Garber M."/>
            <person name="Zuk O."/>
            <person name="Lin M.F."/>
            <person name="Parker B.J."/>
            <person name="Washietl S."/>
            <person name="Kheradpour P."/>
            <person name="Ernst J."/>
            <person name="Jordan G."/>
            <person name="Mauceli E."/>
            <person name="Ward L.D."/>
            <person name="Lowe C.B."/>
            <person name="Holloway A.K."/>
            <person name="Clamp M."/>
            <person name="Gnerre S."/>
            <person name="Alfoldi J."/>
            <person name="Beal K."/>
            <person name="Chang J."/>
            <person name="Clawson H."/>
            <person name="Cuff J."/>
            <person name="Di Palma F."/>
            <person name="Fitzgerald S."/>
            <person name="Flicek P."/>
            <person name="Guttman M."/>
            <person name="Hubisz M.J."/>
            <person name="Jaffe D.B."/>
            <person name="Jungreis I."/>
            <person name="Kent W.J."/>
            <person name="Kostka D."/>
            <person name="Lara M."/>
            <person name="Martins A.L."/>
            <person name="Massingham T."/>
            <person name="Moltke I."/>
            <person name="Raney B.J."/>
            <person name="Rasmussen M.D."/>
            <person name="Robinson J."/>
            <person name="Stark A."/>
            <person name="Vilella A.J."/>
            <person name="Wen J."/>
            <person name="Xie X."/>
            <person name="Zody M.C."/>
            <person name="Baldwin J."/>
            <person name="Bloom T."/>
            <person name="Chin C.W."/>
            <person name="Heiman D."/>
            <person name="Nicol R."/>
            <person name="Nusbaum C."/>
            <person name="Young S."/>
            <person name="Wilkinson J."/>
            <person name="Worley K.C."/>
            <person name="Kovar C.L."/>
            <person name="Muzny D.M."/>
            <person name="Gibbs R.A."/>
            <person name="Cree A."/>
            <person name="Dihn H.H."/>
            <person name="Fowler G."/>
            <person name="Jhangiani S."/>
            <person name="Joshi V."/>
            <person name="Lee S."/>
            <person name="Lewis L.R."/>
            <person name="Nazareth L.V."/>
            <person name="Okwuonu G."/>
            <person name="Santibanez J."/>
            <person name="Warren W.C."/>
            <person name="Mardis E.R."/>
            <person name="Weinstock G.M."/>
            <person name="Wilson R.K."/>
            <person name="Delehaunty K."/>
            <person name="Dooling D."/>
            <person name="Fronik C."/>
            <person name="Fulton L."/>
            <person name="Fulton B."/>
            <person name="Graves T."/>
            <person name="Minx P."/>
            <person name="Sodergren E."/>
            <person name="Birney E."/>
            <person name="Margulies E.H."/>
            <person name="Herrero J."/>
            <person name="Green E.D."/>
            <person name="Haussler D."/>
            <person name="Siepel A."/>
            <person name="Goldman N."/>
            <person name="Pollard K.S."/>
            <person name="Pedersen J.S."/>
            <person name="Lander E.S."/>
            <person name="Kellis M."/>
        </authorList>
    </citation>
    <scope>NUCLEOTIDE SEQUENCE [LARGE SCALE GENOMIC DNA]</scope>
    <source>
        <strain evidence="3">Thorbecke</strain>
    </source>
</reference>
<protein>
    <submittedName>
        <fullName evidence="2">Uncharacterized protein</fullName>
    </submittedName>
</protein>
<organism evidence="2 3">
    <name type="scientific">Oryctolagus cuniculus</name>
    <name type="common">Rabbit</name>
    <dbReference type="NCBI Taxonomy" id="9986"/>
    <lineage>
        <taxon>Eukaryota</taxon>
        <taxon>Metazoa</taxon>
        <taxon>Chordata</taxon>
        <taxon>Craniata</taxon>
        <taxon>Vertebrata</taxon>
        <taxon>Euteleostomi</taxon>
        <taxon>Mammalia</taxon>
        <taxon>Eutheria</taxon>
        <taxon>Euarchontoglires</taxon>
        <taxon>Glires</taxon>
        <taxon>Lagomorpha</taxon>
        <taxon>Leporidae</taxon>
        <taxon>Oryctolagus</taxon>
    </lineage>
</organism>
<dbReference type="Ensembl" id="ENSOCUT00000011335.3">
    <property type="protein sequence ID" value="ENSOCUP00000009755.3"/>
    <property type="gene ID" value="ENSOCUG00000011335.3"/>
</dbReference>
<dbReference type="Proteomes" id="UP000001811">
    <property type="component" value="Unplaced"/>
</dbReference>
<dbReference type="GeneTree" id="ENSGT00910000144208"/>
<feature type="compositionally biased region" description="Pro residues" evidence="1">
    <location>
        <begin position="330"/>
        <end position="345"/>
    </location>
</feature>
<feature type="region of interest" description="Disordered" evidence="1">
    <location>
        <begin position="92"/>
        <end position="302"/>
    </location>
</feature>
<reference evidence="2" key="3">
    <citation type="submission" date="2025-09" db="UniProtKB">
        <authorList>
            <consortium name="Ensembl"/>
        </authorList>
    </citation>
    <scope>IDENTIFICATION</scope>
    <source>
        <strain evidence="2">Thorbecke</strain>
    </source>
</reference>
<feature type="compositionally biased region" description="Polar residues" evidence="1">
    <location>
        <begin position="167"/>
        <end position="178"/>
    </location>
</feature>
<sequence length="378" mass="41731">MVLFSVIGGSGGQEMNTSKPSMFFCRQDKLQSKAVLQKLPSNLQGRQQHSWKDVTESWEDLSQPSGPMPLNRAQETRVLHPDLTSQIAIQKSALKPSSSSSLLKAPELSRFKRSSEKEGEEVDTADPSPPAVKQLGQHRTFNVKQTDHRPNLSAFKIPKKASRTQDLDGSSRCQTQARFSHEEPQPSKQSEALRMGPQSKPSNGPPGKRSLKMPHHSSWNPAKRPRLSPLQNLQRTTQSPKHGTLQSLQELPTTRGQGRKASLPVSQSSPAPELNTDLQPPKNRVPEKTVQGSTTSHHPAPSCVPGASLRMVFSALGNNWWSCRFMTTPSPQPHGKPTPTPLDPPVPKKTEKPCVKSPLRLLYESLQISSSSEDSDWE</sequence>
<name>G1T142_RABIT</name>
<proteinExistence type="predicted"/>
<evidence type="ECO:0000313" key="2">
    <source>
        <dbReference type="Ensembl" id="ENSOCUP00000009755.3"/>
    </source>
</evidence>
<dbReference type="InParanoid" id="G1T142"/>
<reference evidence="2" key="2">
    <citation type="submission" date="2025-08" db="UniProtKB">
        <authorList>
            <consortium name="Ensembl"/>
        </authorList>
    </citation>
    <scope>IDENTIFICATION</scope>
    <source>
        <strain evidence="2">Thorbecke</strain>
    </source>
</reference>
<evidence type="ECO:0000313" key="3">
    <source>
        <dbReference type="Proteomes" id="UP000001811"/>
    </source>
</evidence>
<dbReference type="PaxDb" id="9986-ENSOCUP00000009755"/>
<dbReference type="AlphaFoldDB" id="G1T142"/>